<dbReference type="AlphaFoldDB" id="A0A9D4G414"/>
<evidence type="ECO:0000313" key="2">
    <source>
        <dbReference type="Proteomes" id="UP000828390"/>
    </source>
</evidence>
<reference evidence="1" key="1">
    <citation type="journal article" date="2019" name="bioRxiv">
        <title>The Genome of the Zebra Mussel, Dreissena polymorpha: A Resource for Invasive Species Research.</title>
        <authorList>
            <person name="McCartney M.A."/>
            <person name="Auch B."/>
            <person name="Kono T."/>
            <person name="Mallez S."/>
            <person name="Zhang Y."/>
            <person name="Obille A."/>
            <person name="Becker A."/>
            <person name="Abrahante J.E."/>
            <person name="Garbe J."/>
            <person name="Badalamenti J.P."/>
            <person name="Herman A."/>
            <person name="Mangelson H."/>
            <person name="Liachko I."/>
            <person name="Sullivan S."/>
            <person name="Sone E.D."/>
            <person name="Koren S."/>
            <person name="Silverstein K.A.T."/>
            <person name="Beckman K.B."/>
            <person name="Gohl D.M."/>
        </authorList>
    </citation>
    <scope>NUCLEOTIDE SEQUENCE</scope>
    <source>
        <strain evidence="1">Duluth1</strain>
        <tissue evidence="1">Whole animal</tissue>
    </source>
</reference>
<keyword evidence="2" id="KW-1185">Reference proteome</keyword>
<name>A0A9D4G414_DREPO</name>
<proteinExistence type="predicted"/>
<gene>
    <name evidence="1" type="ORF">DPMN_138323</name>
</gene>
<protein>
    <recommendedName>
        <fullName evidence="3">EB domain-containing protein</fullName>
    </recommendedName>
</protein>
<reference evidence="1" key="2">
    <citation type="submission" date="2020-11" db="EMBL/GenBank/DDBJ databases">
        <authorList>
            <person name="McCartney M.A."/>
            <person name="Auch B."/>
            <person name="Kono T."/>
            <person name="Mallez S."/>
            <person name="Becker A."/>
            <person name="Gohl D.M."/>
            <person name="Silverstein K.A.T."/>
            <person name="Koren S."/>
            <person name="Bechman K.B."/>
            <person name="Herman A."/>
            <person name="Abrahante J.E."/>
            <person name="Garbe J."/>
        </authorList>
    </citation>
    <scope>NUCLEOTIDE SEQUENCE</scope>
    <source>
        <strain evidence="1">Duluth1</strain>
        <tissue evidence="1">Whole animal</tissue>
    </source>
</reference>
<sequence length="90" mass="10360">MGICTCASFTQPTIDGRCRISQIRYVGETCRGNEDCEYPGTCVNGVCACLEPQRKITREEFWIDPSLTIQCRPKEYNTCMCFILINRFNF</sequence>
<dbReference type="EMBL" id="JAIWYP010000006">
    <property type="protein sequence ID" value="KAH3809941.1"/>
    <property type="molecule type" value="Genomic_DNA"/>
</dbReference>
<evidence type="ECO:0000313" key="1">
    <source>
        <dbReference type="EMBL" id="KAH3809941.1"/>
    </source>
</evidence>
<evidence type="ECO:0008006" key="3">
    <source>
        <dbReference type="Google" id="ProtNLM"/>
    </source>
</evidence>
<accession>A0A9D4G414</accession>
<comment type="caution">
    <text evidence="1">The sequence shown here is derived from an EMBL/GenBank/DDBJ whole genome shotgun (WGS) entry which is preliminary data.</text>
</comment>
<dbReference type="Proteomes" id="UP000828390">
    <property type="component" value="Unassembled WGS sequence"/>
</dbReference>
<organism evidence="1 2">
    <name type="scientific">Dreissena polymorpha</name>
    <name type="common">Zebra mussel</name>
    <name type="synonym">Mytilus polymorpha</name>
    <dbReference type="NCBI Taxonomy" id="45954"/>
    <lineage>
        <taxon>Eukaryota</taxon>
        <taxon>Metazoa</taxon>
        <taxon>Spiralia</taxon>
        <taxon>Lophotrochozoa</taxon>
        <taxon>Mollusca</taxon>
        <taxon>Bivalvia</taxon>
        <taxon>Autobranchia</taxon>
        <taxon>Heteroconchia</taxon>
        <taxon>Euheterodonta</taxon>
        <taxon>Imparidentia</taxon>
        <taxon>Neoheterodontei</taxon>
        <taxon>Myida</taxon>
        <taxon>Dreissenoidea</taxon>
        <taxon>Dreissenidae</taxon>
        <taxon>Dreissena</taxon>
    </lineage>
</organism>